<dbReference type="InterPro" id="IPR000914">
    <property type="entry name" value="SBP_5_dom"/>
</dbReference>
<keyword evidence="3" id="KW-1185">Reference proteome</keyword>
<gene>
    <name evidence="2" type="ORF">SAMN04488105_108106</name>
</gene>
<dbReference type="SUPFAM" id="SSF53850">
    <property type="entry name" value="Periplasmic binding protein-like II"/>
    <property type="match status" value="1"/>
</dbReference>
<evidence type="ECO:0000259" key="1">
    <source>
        <dbReference type="Pfam" id="PF00496"/>
    </source>
</evidence>
<dbReference type="Proteomes" id="UP000198994">
    <property type="component" value="Unassembled WGS sequence"/>
</dbReference>
<dbReference type="Gene3D" id="3.10.105.10">
    <property type="entry name" value="Dipeptide-binding Protein, Domain 3"/>
    <property type="match status" value="1"/>
</dbReference>
<name>A0A1G7G3Z9_9RHOB</name>
<reference evidence="3" key="1">
    <citation type="submission" date="2016-10" db="EMBL/GenBank/DDBJ databases">
        <authorList>
            <person name="Varghese N."/>
            <person name="Submissions S."/>
        </authorList>
    </citation>
    <scope>NUCLEOTIDE SEQUENCE [LARGE SCALE GENOMIC DNA]</scope>
    <source>
        <strain evidence="3">DSM 10146</strain>
    </source>
</reference>
<protein>
    <submittedName>
        <fullName evidence="2">Extracellular solute-binding protein, family 5 Middle</fullName>
    </submittedName>
</protein>
<evidence type="ECO:0000313" key="3">
    <source>
        <dbReference type="Proteomes" id="UP000198994"/>
    </source>
</evidence>
<dbReference type="RefSeq" id="WP_089959935.1">
    <property type="nucleotide sequence ID" value="NZ_FNAV01000008.1"/>
</dbReference>
<proteinExistence type="predicted"/>
<accession>A0A1G7G3Z9</accession>
<dbReference type="Pfam" id="PF00496">
    <property type="entry name" value="SBP_bac_5"/>
    <property type="match status" value="1"/>
</dbReference>
<feature type="domain" description="Solute-binding protein family 5" evidence="1">
    <location>
        <begin position="2"/>
        <end position="93"/>
    </location>
</feature>
<dbReference type="EMBL" id="FNAV01000008">
    <property type="protein sequence ID" value="SDE82830.1"/>
    <property type="molecule type" value="Genomic_DNA"/>
</dbReference>
<sequence length="98" mass="10688">MALLAGAGYPKGEGLRELTCHVTVGFRPRTNEYGQFIVQTLADIGIKVTLQALEAAKYNQMLFGPRAGDLFEHGWFIATTDPEVLLSSLLRATPIPRG</sequence>
<evidence type="ECO:0000313" key="2">
    <source>
        <dbReference type="EMBL" id="SDE82830.1"/>
    </source>
</evidence>
<dbReference type="STRING" id="282683.SAMN04488105_108106"/>
<dbReference type="OrthoDB" id="9803988at2"/>
<dbReference type="AlphaFoldDB" id="A0A1G7G3Z9"/>
<organism evidence="2 3">
    <name type="scientific">Salipiger thiooxidans</name>
    <dbReference type="NCBI Taxonomy" id="282683"/>
    <lineage>
        <taxon>Bacteria</taxon>
        <taxon>Pseudomonadati</taxon>
        <taxon>Pseudomonadota</taxon>
        <taxon>Alphaproteobacteria</taxon>
        <taxon>Rhodobacterales</taxon>
        <taxon>Roseobacteraceae</taxon>
        <taxon>Salipiger</taxon>
    </lineage>
</organism>